<keyword evidence="4" id="KW-1185">Reference proteome</keyword>
<keyword evidence="1" id="KW-0863">Zinc-finger</keyword>
<evidence type="ECO:0000313" key="3">
    <source>
        <dbReference type="EnsemblMetazoa" id="XP_037874505.1"/>
    </source>
</evidence>
<dbReference type="Proteomes" id="UP000005204">
    <property type="component" value="Unassembled WGS sequence"/>
</dbReference>
<evidence type="ECO:0000313" key="4">
    <source>
        <dbReference type="Proteomes" id="UP000005204"/>
    </source>
</evidence>
<dbReference type="PANTHER" id="PTHR33198:SF19">
    <property type="entry name" value="CCHC-TYPE DOMAIN-CONTAINING PROTEIN"/>
    <property type="match status" value="1"/>
</dbReference>
<evidence type="ECO:0000256" key="1">
    <source>
        <dbReference type="PROSITE-ProRule" id="PRU00047"/>
    </source>
</evidence>
<sequence length="286" mass="32338">MAQLIGNISEFDYKTQEWQIFYKKLENFLKLNKVLAEDWCSVLIAHLSDDSYRLVRNLVHPNEVETIQWTELVRVLNGHFQPKRSTFADRAKFYGAIRMDGEKVEDWAARLRGLAVHCNFGTELDTLLRDRFILGLKVGPERNRLFEQDSNSLTLSRAIEIAQETACARAARADVDGGEQLIKQEVVYRVSERRARGASTQAESSWASAAAARCAVCGLKGHSVEKCRFKDYKCMICGKKGHLKKVCSVKKVGKLSLNNMDDNESDGHECKKCDLYNLSLGASQLL</sequence>
<dbReference type="PANTHER" id="PTHR33198">
    <property type="entry name" value="ANK_REP_REGION DOMAIN-CONTAINING PROTEIN-RELATED"/>
    <property type="match status" value="1"/>
</dbReference>
<dbReference type="PROSITE" id="PS50158">
    <property type="entry name" value="ZF_CCHC"/>
    <property type="match status" value="1"/>
</dbReference>
<reference evidence="3" key="2">
    <citation type="submission" date="2022-06" db="UniProtKB">
        <authorList>
            <consortium name="EnsemblMetazoa"/>
        </authorList>
    </citation>
    <scope>IDENTIFICATION</scope>
    <source>
        <strain evidence="3">p50T (Dazao)</strain>
    </source>
</reference>
<dbReference type="InterPro" id="IPR036875">
    <property type="entry name" value="Znf_CCHC_sf"/>
</dbReference>
<name>A0A8R2R6F1_BOMMO</name>
<accession>A0A8R2R6F1</accession>
<proteinExistence type="predicted"/>
<organism evidence="3 4">
    <name type="scientific">Bombyx mori</name>
    <name type="common">Silk moth</name>
    <dbReference type="NCBI Taxonomy" id="7091"/>
    <lineage>
        <taxon>Eukaryota</taxon>
        <taxon>Metazoa</taxon>
        <taxon>Ecdysozoa</taxon>
        <taxon>Arthropoda</taxon>
        <taxon>Hexapoda</taxon>
        <taxon>Insecta</taxon>
        <taxon>Pterygota</taxon>
        <taxon>Neoptera</taxon>
        <taxon>Endopterygota</taxon>
        <taxon>Lepidoptera</taxon>
        <taxon>Glossata</taxon>
        <taxon>Ditrysia</taxon>
        <taxon>Bombycoidea</taxon>
        <taxon>Bombycidae</taxon>
        <taxon>Bombycinae</taxon>
        <taxon>Bombyx</taxon>
    </lineage>
</organism>
<dbReference type="Gene3D" id="4.10.60.10">
    <property type="entry name" value="Zinc finger, CCHC-type"/>
    <property type="match status" value="1"/>
</dbReference>
<keyword evidence="1" id="KW-0479">Metal-binding</keyword>
<dbReference type="InterPro" id="IPR001878">
    <property type="entry name" value="Znf_CCHC"/>
</dbReference>
<dbReference type="GO" id="GO:0008270">
    <property type="term" value="F:zinc ion binding"/>
    <property type="evidence" value="ECO:0007669"/>
    <property type="project" value="UniProtKB-KW"/>
</dbReference>
<dbReference type="SMART" id="SM00343">
    <property type="entry name" value="ZnF_C2HC"/>
    <property type="match status" value="2"/>
</dbReference>
<feature type="domain" description="CCHC-type" evidence="2">
    <location>
        <begin position="233"/>
        <end position="247"/>
    </location>
</feature>
<dbReference type="AlphaFoldDB" id="A0A8R2R6F1"/>
<dbReference type="SUPFAM" id="SSF57756">
    <property type="entry name" value="Retrovirus zinc finger-like domains"/>
    <property type="match status" value="1"/>
</dbReference>
<keyword evidence="1" id="KW-0862">Zinc</keyword>
<protein>
    <recommendedName>
        <fullName evidence="2">CCHC-type domain-containing protein</fullName>
    </recommendedName>
</protein>
<evidence type="ECO:0000259" key="2">
    <source>
        <dbReference type="PROSITE" id="PS50158"/>
    </source>
</evidence>
<reference evidence="4" key="1">
    <citation type="journal article" date="2008" name="Insect Biochem. Mol. Biol.">
        <title>The genome of a lepidopteran model insect, the silkworm Bombyx mori.</title>
        <authorList>
            <consortium name="International Silkworm Genome Consortium"/>
        </authorList>
    </citation>
    <scope>NUCLEOTIDE SEQUENCE [LARGE SCALE GENOMIC DNA]</scope>
    <source>
        <strain evidence="4">p50T</strain>
    </source>
</reference>
<dbReference type="EnsemblMetazoa" id="XM_038018577.1">
    <property type="protein sequence ID" value="XP_037874505.1"/>
    <property type="gene ID" value="LOC119630119"/>
</dbReference>
<dbReference type="GO" id="GO:0003676">
    <property type="term" value="F:nucleic acid binding"/>
    <property type="evidence" value="ECO:0007669"/>
    <property type="project" value="InterPro"/>
</dbReference>